<evidence type="ECO:0000313" key="1">
    <source>
        <dbReference type="EMBL" id="KOX68292.1"/>
    </source>
</evidence>
<reference evidence="1 2" key="1">
    <citation type="submission" date="2015-07" db="EMBL/GenBank/DDBJ databases">
        <title>The genome of Melipona quadrifasciata.</title>
        <authorList>
            <person name="Pan H."/>
            <person name="Kapheim K."/>
        </authorList>
    </citation>
    <scope>NUCLEOTIDE SEQUENCE [LARGE SCALE GENOMIC DNA]</scope>
    <source>
        <strain evidence="1">0111107301</strain>
        <tissue evidence="1">Whole body</tissue>
    </source>
</reference>
<dbReference type="OrthoDB" id="10618564at2759"/>
<proteinExistence type="predicted"/>
<sequence length="231" mass="26139">MSHGVITALMTAEVNGNLNRLELAAIALRVARSVVACFSRCCKLLVSITAYWKHDQLETPGSGNRLRDLFDLHSGLYTTFQREPTNSIESSFRHDPINSKTSMAIDEQLEKRPAANRFSKNLYVPRKPNRGNARDTRNLSVAMIDSEQDGKRGRNAGGFPRLRSFRVYCANRESRGLIERDAEVENSTSVEPPRRDTEDVVALYSRRVEEQFPPKKPITHVRCHVVGETCH</sequence>
<dbReference type="AlphaFoldDB" id="A0A0N0BC00"/>
<organism evidence="1 2">
    <name type="scientific">Melipona quadrifasciata</name>
    <dbReference type="NCBI Taxonomy" id="166423"/>
    <lineage>
        <taxon>Eukaryota</taxon>
        <taxon>Metazoa</taxon>
        <taxon>Ecdysozoa</taxon>
        <taxon>Arthropoda</taxon>
        <taxon>Hexapoda</taxon>
        <taxon>Insecta</taxon>
        <taxon>Pterygota</taxon>
        <taxon>Neoptera</taxon>
        <taxon>Endopterygota</taxon>
        <taxon>Hymenoptera</taxon>
        <taxon>Apocrita</taxon>
        <taxon>Aculeata</taxon>
        <taxon>Apoidea</taxon>
        <taxon>Anthophila</taxon>
        <taxon>Apidae</taxon>
        <taxon>Melipona</taxon>
    </lineage>
</organism>
<gene>
    <name evidence="1" type="ORF">WN51_07032</name>
</gene>
<dbReference type="EMBL" id="KQ435938">
    <property type="protein sequence ID" value="KOX68292.1"/>
    <property type="molecule type" value="Genomic_DNA"/>
</dbReference>
<accession>A0A0N0BC00</accession>
<protein>
    <submittedName>
        <fullName evidence="1">Uncharacterized protein</fullName>
    </submittedName>
</protein>
<keyword evidence="2" id="KW-1185">Reference proteome</keyword>
<evidence type="ECO:0000313" key="2">
    <source>
        <dbReference type="Proteomes" id="UP000053105"/>
    </source>
</evidence>
<name>A0A0N0BC00_9HYME</name>
<dbReference type="Proteomes" id="UP000053105">
    <property type="component" value="Unassembled WGS sequence"/>
</dbReference>